<dbReference type="AlphaFoldDB" id="A0A263BY29"/>
<evidence type="ECO:0000256" key="1">
    <source>
        <dbReference type="SAM" id="SignalP"/>
    </source>
</evidence>
<feature type="signal peptide" evidence="1">
    <location>
        <begin position="1"/>
        <end position="25"/>
    </location>
</feature>
<sequence length="99" mass="11508">MKKLIMALVICISMFSIVGCGSATIDDTDNQQEKLSKDDAEVLIYQQLSSEEQNEYTIDFTEEKDNKYYIRVYKMVDGNIEVKSEYTVNYLTQEVEKIK</sequence>
<evidence type="ECO:0008006" key="4">
    <source>
        <dbReference type="Google" id="ProtNLM"/>
    </source>
</evidence>
<reference evidence="3" key="1">
    <citation type="submission" date="2017-08" db="EMBL/GenBank/DDBJ databases">
        <authorList>
            <person name="Huang Z."/>
        </authorList>
    </citation>
    <scope>NUCLEOTIDE SEQUENCE [LARGE SCALE GENOMIC DNA]</scope>
    <source>
        <strain evidence="3">SA5d-4</strain>
    </source>
</reference>
<dbReference type="EMBL" id="NPIA01000001">
    <property type="protein sequence ID" value="OZM58217.1"/>
    <property type="molecule type" value="Genomic_DNA"/>
</dbReference>
<feature type="chain" id="PRO_5039383674" description="PepSY domain-containing protein" evidence="1">
    <location>
        <begin position="26"/>
        <end position="99"/>
    </location>
</feature>
<reference evidence="2 3" key="2">
    <citation type="submission" date="2017-09" db="EMBL/GenBank/DDBJ databases">
        <title>Bacillus patelloidae sp. nov., isolated from the intestinal tract of a marine limpet.</title>
        <authorList>
            <person name="Liu R."/>
            <person name="Dong C."/>
            <person name="Shao Z."/>
        </authorList>
    </citation>
    <scope>NUCLEOTIDE SEQUENCE [LARGE SCALE GENOMIC DNA]</scope>
    <source>
        <strain evidence="2 3">SA5d-4</strain>
    </source>
</reference>
<evidence type="ECO:0000313" key="2">
    <source>
        <dbReference type="EMBL" id="OZM58217.1"/>
    </source>
</evidence>
<evidence type="ECO:0000313" key="3">
    <source>
        <dbReference type="Proteomes" id="UP000217083"/>
    </source>
</evidence>
<organism evidence="2 3">
    <name type="scientific">Lottiidibacillus patelloidae</name>
    <dbReference type="NCBI Taxonomy" id="2670334"/>
    <lineage>
        <taxon>Bacteria</taxon>
        <taxon>Bacillati</taxon>
        <taxon>Bacillota</taxon>
        <taxon>Bacilli</taxon>
        <taxon>Bacillales</taxon>
        <taxon>Bacillaceae</taxon>
        <taxon>Lottiidibacillus</taxon>
    </lineage>
</organism>
<keyword evidence="1" id="KW-0732">Signal</keyword>
<protein>
    <recommendedName>
        <fullName evidence="4">PepSY domain-containing protein</fullName>
    </recommendedName>
</protein>
<gene>
    <name evidence="2" type="ORF">CIB95_01190</name>
</gene>
<dbReference type="PROSITE" id="PS51257">
    <property type="entry name" value="PROKAR_LIPOPROTEIN"/>
    <property type="match status" value="1"/>
</dbReference>
<accession>A0A263BY29</accession>
<proteinExistence type="predicted"/>
<dbReference type="RefSeq" id="WP_094920738.1">
    <property type="nucleotide sequence ID" value="NZ_NPIA01000001.1"/>
</dbReference>
<keyword evidence="3" id="KW-1185">Reference proteome</keyword>
<comment type="caution">
    <text evidence="2">The sequence shown here is derived from an EMBL/GenBank/DDBJ whole genome shotgun (WGS) entry which is preliminary data.</text>
</comment>
<dbReference type="Proteomes" id="UP000217083">
    <property type="component" value="Unassembled WGS sequence"/>
</dbReference>
<name>A0A263BY29_9BACI</name>